<protein>
    <recommendedName>
        <fullName evidence="6">MARVEL domain-containing protein</fullName>
    </recommendedName>
</protein>
<evidence type="ECO:0000313" key="7">
    <source>
        <dbReference type="EMBL" id="KAK0508303.1"/>
    </source>
</evidence>
<evidence type="ECO:0000256" key="4">
    <source>
        <dbReference type="ARBA" id="ARBA00023136"/>
    </source>
</evidence>
<dbReference type="Proteomes" id="UP001166286">
    <property type="component" value="Unassembled WGS sequence"/>
</dbReference>
<dbReference type="InterPro" id="IPR008253">
    <property type="entry name" value="Marvel"/>
</dbReference>
<feature type="transmembrane region" description="Helical" evidence="5">
    <location>
        <begin position="84"/>
        <end position="107"/>
    </location>
</feature>
<dbReference type="Pfam" id="PF01284">
    <property type="entry name" value="MARVEL"/>
    <property type="match status" value="1"/>
</dbReference>
<evidence type="ECO:0000259" key="6">
    <source>
        <dbReference type="Pfam" id="PF01284"/>
    </source>
</evidence>
<comment type="caution">
    <text evidence="7">The sequence shown here is derived from an EMBL/GenBank/DDBJ whole genome shotgun (WGS) entry which is preliminary data.</text>
</comment>
<evidence type="ECO:0000256" key="5">
    <source>
        <dbReference type="SAM" id="Phobius"/>
    </source>
</evidence>
<reference evidence="7" key="1">
    <citation type="submission" date="2023-03" db="EMBL/GenBank/DDBJ databases">
        <title>Complete genome of Cladonia borealis.</title>
        <authorList>
            <person name="Park H."/>
        </authorList>
    </citation>
    <scope>NUCLEOTIDE SEQUENCE</scope>
    <source>
        <strain evidence="7">ANT050790</strain>
    </source>
</reference>
<evidence type="ECO:0000313" key="8">
    <source>
        <dbReference type="Proteomes" id="UP001166286"/>
    </source>
</evidence>
<accession>A0AA39UY27</accession>
<evidence type="ECO:0000256" key="3">
    <source>
        <dbReference type="ARBA" id="ARBA00022989"/>
    </source>
</evidence>
<proteinExistence type="predicted"/>
<keyword evidence="8" id="KW-1185">Reference proteome</keyword>
<feature type="transmembrane region" description="Helical" evidence="5">
    <location>
        <begin position="122"/>
        <end position="145"/>
    </location>
</feature>
<gene>
    <name evidence="7" type="ORF">JMJ35_009387</name>
</gene>
<keyword evidence="2 5" id="KW-0812">Transmembrane</keyword>
<name>A0AA39UY27_9LECA</name>
<organism evidence="7 8">
    <name type="scientific">Cladonia borealis</name>
    <dbReference type="NCBI Taxonomy" id="184061"/>
    <lineage>
        <taxon>Eukaryota</taxon>
        <taxon>Fungi</taxon>
        <taxon>Dikarya</taxon>
        <taxon>Ascomycota</taxon>
        <taxon>Pezizomycotina</taxon>
        <taxon>Lecanoromycetes</taxon>
        <taxon>OSLEUM clade</taxon>
        <taxon>Lecanoromycetidae</taxon>
        <taxon>Lecanorales</taxon>
        <taxon>Lecanorineae</taxon>
        <taxon>Cladoniaceae</taxon>
        <taxon>Cladonia</taxon>
    </lineage>
</organism>
<feature type="transmembrane region" description="Helical" evidence="5">
    <location>
        <begin position="12"/>
        <end position="32"/>
    </location>
</feature>
<keyword evidence="4 5" id="KW-0472">Membrane</keyword>
<dbReference type="EMBL" id="JAFEKC020000021">
    <property type="protein sequence ID" value="KAK0508303.1"/>
    <property type="molecule type" value="Genomic_DNA"/>
</dbReference>
<evidence type="ECO:0000256" key="2">
    <source>
        <dbReference type="ARBA" id="ARBA00022692"/>
    </source>
</evidence>
<dbReference type="GO" id="GO:0016020">
    <property type="term" value="C:membrane"/>
    <property type="evidence" value="ECO:0007669"/>
    <property type="project" value="UniProtKB-SubCell"/>
</dbReference>
<feature type="transmembrane region" description="Helical" evidence="5">
    <location>
        <begin position="44"/>
        <end position="63"/>
    </location>
</feature>
<feature type="domain" description="MARVEL" evidence="6">
    <location>
        <begin position="5"/>
        <end position="142"/>
    </location>
</feature>
<dbReference type="AlphaFoldDB" id="A0AA39UY27"/>
<evidence type="ECO:0000256" key="1">
    <source>
        <dbReference type="ARBA" id="ARBA00004141"/>
    </source>
</evidence>
<dbReference type="PANTHER" id="PTHR37451">
    <property type="entry name" value="MARVEL DOMAIN"/>
    <property type="match status" value="1"/>
</dbReference>
<keyword evidence="3 5" id="KW-1133">Transmembrane helix</keyword>
<dbReference type="PANTHER" id="PTHR37451:SF4">
    <property type="entry name" value="MARVEL DOMAIN-CONTAINING PROTEIN"/>
    <property type="match status" value="1"/>
</dbReference>
<comment type="subcellular location">
    <subcellularLocation>
        <location evidence="1">Membrane</location>
        <topology evidence="1">Multi-pass membrane protein</topology>
    </subcellularLocation>
</comment>
<sequence>MLNLNTPFRTIQGLLAIIALGLNGYVTSWYRAHTHPSTVPNESPFLLFCAAWTLLLLPYLLFNPPLSQTRSTNPKPPSRFFNKHLLLTLDLLTALLWFSGFVALAVFKSRLILCLGHVCQVMIGAVAVGVLAWLSFCASSVLAGLHVWRTRRGGEGGQVHGGWVGKGNKATVQV</sequence>